<dbReference type="InterPro" id="IPR052720">
    <property type="entry name" value="Glycosyl_hydrolase_97"/>
</dbReference>
<dbReference type="GO" id="GO:0016787">
    <property type="term" value="F:hydrolase activity"/>
    <property type="evidence" value="ECO:0007669"/>
    <property type="project" value="UniProtKB-KW"/>
</dbReference>
<dbReference type="Gene3D" id="2.70.98.10">
    <property type="match status" value="2"/>
</dbReference>
<dbReference type="InterPro" id="IPR014718">
    <property type="entry name" value="GH-type_carb-bd"/>
</dbReference>
<evidence type="ECO:0000256" key="6">
    <source>
        <dbReference type="SAM" id="SignalP"/>
    </source>
</evidence>
<dbReference type="InterPro" id="IPR013785">
    <property type="entry name" value="Aldolase_TIM"/>
</dbReference>
<dbReference type="PANTHER" id="PTHR35803">
    <property type="entry name" value="GLUCAN 1,4-ALPHA-GLUCOSIDASE SUSB-RELATED"/>
    <property type="match status" value="1"/>
</dbReference>
<dbReference type="Pfam" id="PF14508">
    <property type="entry name" value="GH97_N"/>
    <property type="match status" value="1"/>
</dbReference>
<dbReference type="Pfam" id="PF10566">
    <property type="entry name" value="Glyco_hydro_97"/>
    <property type="match status" value="1"/>
</dbReference>
<dbReference type="InterPro" id="IPR019563">
    <property type="entry name" value="GH97_catalytic"/>
</dbReference>
<evidence type="ECO:0000313" key="11">
    <source>
        <dbReference type="Proteomes" id="UP001141933"/>
    </source>
</evidence>
<keyword evidence="3 10" id="KW-0378">Hydrolase</keyword>
<dbReference type="InterPro" id="IPR013780">
    <property type="entry name" value="Glyco_hydro_b"/>
</dbReference>
<evidence type="ECO:0000256" key="1">
    <source>
        <dbReference type="ARBA" id="ARBA00001913"/>
    </source>
</evidence>
<keyword evidence="5" id="KW-0326">Glycosidase</keyword>
<dbReference type="InterPro" id="IPR029486">
    <property type="entry name" value="GH97_N"/>
</dbReference>
<evidence type="ECO:0000256" key="2">
    <source>
        <dbReference type="ARBA" id="ARBA00011245"/>
    </source>
</evidence>
<proteinExistence type="predicted"/>
<dbReference type="Proteomes" id="UP001141933">
    <property type="component" value="Unassembled WGS sequence"/>
</dbReference>
<dbReference type="Gene3D" id="2.60.40.1180">
    <property type="entry name" value="Golgi alpha-mannosidase II"/>
    <property type="match status" value="1"/>
</dbReference>
<keyword evidence="4" id="KW-0106">Calcium</keyword>
<dbReference type="RefSeq" id="WP_269877449.1">
    <property type="nucleotide sequence ID" value="NZ_JAPZVM010000003.1"/>
</dbReference>
<evidence type="ECO:0000256" key="5">
    <source>
        <dbReference type="ARBA" id="ARBA00023295"/>
    </source>
</evidence>
<evidence type="ECO:0000259" key="8">
    <source>
        <dbReference type="Pfam" id="PF14508"/>
    </source>
</evidence>
<dbReference type="Gene3D" id="3.20.20.70">
    <property type="entry name" value="Aldolase class I"/>
    <property type="match status" value="1"/>
</dbReference>
<evidence type="ECO:0000256" key="4">
    <source>
        <dbReference type="ARBA" id="ARBA00022837"/>
    </source>
</evidence>
<evidence type="ECO:0000313" key="10">
    <source>
        <dbReference type="EMBL" id="MCZ8372279.1"/>
    </source>
</evidence>
<evidence type="ECO:0000259" key="7">
    <source>
        <dbReference type="Pfam" id="PF10566"/>
    </source>
</evidence>
<dbReference type="SUPFAM" id="SSF51445">
    <property type="entry name" value="(Trans)glycosidases"/>
    <property type="match status" value="1"/>
</dbReference>
<sequence length="637" mass="72359">MKYKIVCMGALMLFSNSLWGQKAQMNLSIEKERLSYNVSYEGRSVIDSSPLGLNVDNVLLGQDVNITPVETKGQGGKCYEVKRKGTLSFYIDVREFDDGVAFRYRIPSEGPRCIYGEQTAFTFPASTRVWYASGPFQYGWIQAYQERTVDSLENELLAPPATFRLPDGTYAAITEANLFQYHGAVLWGEKENRVRVGYVENKGHLETGTITGIPASKYWHEVVKDVPWIVYPDSSLHEIRTPWRVLMLAKDLNGLVNNRIIAQVCDKPDQTLFPEGQHTSWIRPGRSVFTWLVEGQNRLSVANHKRYVDGASELGLQSVVVDDGWELWPETEPEGKSKTKWEYLSELVDYARNKQVDIWVWRPSSPRNGNKTDIGLNDPDERKDFMKKCAQAGVKGLKIDFFHTENLYTVNLMENILRDAAREHLMVIFHGVNKPTGDSYTYPNLLAKEAVRGLESVGGEDTWAPGPAWPYHNTVLPFTRWLAGPADYTPLNFRAFCPPSVTFTHQLASIYMFTSPMLIFAADMEDMLSCPGRKFIEEVPVVWDEHYALPESEIGQLAAIARRKGDVWYLSVLNGEQERKIELSLNFLPKGTYKMTVASDKGRKEIVVNEKKIRSFRPLTLTLMSGGGWLAKFEKVK</sequence>
<keyword evidence="11" id="KW-1185">Reference proteome</keyword>
<feature type="domain" description="Glycosyl-hydrolase 97 N-terminal" evidence="8">
    <location>
        <begin position="22"/>
        <end position="265"/>
    </location>
</feature>
<dbReference type="PANTHER" id="PTHR35803:SF2">
    <property type="entry name" value="RETAINING ALPHA-GALACTOSIDASE"/>
    <property type="match status" value="1"/>
</dbReference>
<dbReference type="Pfam" id="PF14509">
    <property type="entry name" value="GH97_C"/>
    <property type="match status" value="1"/>
</dbReference>
<comment type="subunit">
    <text evidence="2">Monomer.</text>
</comment>
<comment type="cofactor">
    <cofactor evidence="1">
        <name>Ca(2+)</name>
        <dbReference type="ChEBI" id="CHEBI:29108"/>
    </cofactor>
</comment>
<comment type="caution">
    <text evidence="10">The sequence shown here is derived from an EMBL/GenBank/DDBJ whole genome shotgun (WGS) entry which is preliminary data.</text>
</comment>
<dbReference type="InterPro" id="IPR017853">
    <property type="entry name" value="GH"/>
</dbReference>
<evidence type="ECO:0000256" key="3">
    <source>
        <dbReference type="ARBA" id="ARBA00022801"/>
    </source>
</evidence>
<feature type="chain" id="PRO_5046271486" evidence="6">
    <location>
        <begin position="21"/>
        <end position="637"/>
    </location>
</feature>
<reference evidence="10" key="1">
    <citation type="submission" date="2022-12" db="EMBL/GenBank/DDBJ databases">
        <title>Phocaeicola acetigenes sp. nov., isolated feces from a healthy human.</title>
        <authorList>
            <person name="Do H."/>
            <person name="Ha Y.B."/>
            <person name="Kim J.-S."/>
            <person name="Suh M.K."/>
            <person name="Kim H.S."/>
            <person name="Lee J.-S."/>
        </authorList>
    </citation>
    <scope>NUCLEOTIDE SEQUENCE</scope>
    <source>
        <strain evidence="10">KGMB11183</strain>
    </source>
</reference>
<feature type="domain" description="Glycosyl-hydrolase 97 C-terminal oligomerisation" evidence="9">
    <location>
        <begin position="542"/>
        <end position="633"/>
    </location>
</feature>
<feature type="signal peptide" evidence="6">
    <location>
        <begin position="1"/>
        <end position="20"/>
    </location>
</feature>
<accession>A0ABT4PGU8</accession>
<keyword evidence="6" id="KW-0732">Signal</keyword>
<organism evidence="10 11">
    <name type="scientific">Phocaeicola acetigenes</name>
    <dbReference type="NCBI Taxonomy" id="3016083"/>
    <lineage>
        <taxon>Bacteria</taxon>
        <taxon>Pseudomonadati</taxon>
        <taxon>Bacteroidota</taxon>
        <taxon>Bacteroidia</taxon>
        <taxon>Bacteroidales</taxon>
        <taxon>Bacteroidaceae</taxon>
        <taxon>Phocaeicola</taxon>
    </lineage>
</organism>
<name>A0ABT4PGU8_9BACT</name>
<evidence type="ECO:0000259" key="9">
    <source>
        <dbReference type="Pfam" id="PF14509"/>
    </source>
</evidence>
<dbReference type="EMBL" id="JAPZVM010000003">
    <property type="protein sequence ID" value="MCZ8372279.1"/>
    <property type="molecule type" value="Genomic_DNA"/>
</dbReference>
<dbReference type="InterPro" id="IPR029483">
    <property type="entry name" value="GH97_C"/>
</dbReference>
<gene>
    <name evidence="10" type="ORF">O6P32_06090</name>
</gene>
<feature type="domain" description="Glycosyl-hydrolase 97 catalytic" evidence="7">
    <location>
        <begin position="290"/>
        <end position="451"/>
    </location>
</feature>
<protein>
    <submittedName>
        <fullName evidence="10">Glycoside hydrolase family 97 catalytic domain-containing protein</fullName>
    </submittedName>
</protein>